<dbReference type="Proteomes" id="UP001627154">
    <property type="component" value="Unassembled WGS sequence"/>
</dbReference>
<evidence type="ECO:0000313" key="2">
    <source>
        <dbReference type="Proteomes" id="UP001627154"/>
    </source>
</evidence>
<evidence type="ECO:0000313" key="1">
    <source>
        <dbReference type="EMBL" id="KAL3402420.1"/>
    </source>
</evidence>
<dbReference type="EMBL" id="JBJJXI010000034">
    <property type="protein sequence ID" value="KAL3402420.1"/>
    <property type="molecule type" value="Genomic_DNA"/>
</dbReference>
<accession>A0ABD2XBC0</accession>
<dbReference type="AlphaFoldDB" id="A0ABD2XBC0"/>
<reference evidence="1 2" key="1">
    <citation type="journal article" date="2024" name="bioRxiv">
        <title>A reference genome for Trichogramma kaykai: A tiny desert-dwelling parasitoid wasp with competing sex-ratio distorters.</title>
        <authorList>
            <person name="Culotta J."/>
            <person name="Lindsey A.R."/>
        </authorList>
    </citation>
    <scope>NUCLEOTIDE SEQUENCE [LARGE SCALE GENOMIC DNA]</scope>
    <source>
        <strain evidence="1 2">KSX58</strain>
    </source>
</reference>
<keyword evidence="2" id="KW-1185">Reference proteome</keyword>
<organism evidence="1 2">
    <name type="scientific">Trichogramma kaykai</name>
    <dbReference type="NCBI Taxonomy" id="54128"/>
    <lineage>
        <taxon>Eukaryota</taxon>
        <taxon>Metazoa</taxon>
        <taxon>Ecdysozoa</taxon>
        <taxon>Arthropoda</taxon>
        <taxon>Hexapoda</taxon>
        <taxon>Insecta</taxon>
        <taxon>Pterygota</taxon>
        <taxon>Neoptera</taxon>
        <taxon>Endopterygota</taxon>
        <taxon>Hymenoptera</taxon>
        <taxon>Apocrita</taxon>
        <taxon>Proctotrupomorpha</taxon>
        <taxon>Chalcidoidea</taxon>
        <taxon>Trichogrammatidae</taxon>
        <taxon>Trichogramma</taxon>
    </lineage>
</organism>
<name>A0ABD2XBC0_9HYME</name>
<sequence length="138" mass="15408">MDGVYPVESHDACGVQNPIRWRCENPQRRAPRANSTHSKRKIVQCRTYVNFPLGDSRTISFLVVVVVFNQQQVAAAVLCCSKSAFNPRSLLCGQKLLRGVPCAICCIYAAMRTPCILRMTNRSNTLKSERLLHVNTAA</sequence>
<comment type="caution">
    <text evidence="1">The sequence shown here is derived from an EMBL/GenBank/DDBJ whole genome shotgun (WGS) entry which is preliminary data.</text>
</comment>
<gene>
    <name evidence="1" type="ORF">TKK_004381</name>
</gene>
<protein>
    <submittedName>
        <fullName evidence="1">Uncharacterized protein</fullName>
    </submittedName>
</protein>
<proteinExistence type="predicted"/>